<evidence type="ECO:0000313" key="2">
    <source>
        <dbReference type="EMBL" id="KGR90461.1"/>
    </source>
</evidence>
<protein>
    <submittedName>
        <fullName evidence="2">Beta-lactamase</fullName>
    </submittedName>
</protein>
<evidence type="ECO:0000259" key="1">
    <source>
        <dbReference type="Pfam" id="PF13354"/>
    </source>
</evidence>
<dbReference type="PANTHER" id="PTHR35333:SF3">
    <property type="entry name" value="BETA-LACTAMASE-TYPE TRANSPEPTIDASE FOLD CONTAINING PROTEIN"/>
    <property type="match status" value="1"/>
</dbReference>
<dbReference type="GO" id="GO:0030655">
    <property type="term" value="P:beta-lactam antibiotic catabolic process"/>
    <property type="evidence" value="ECO:0007669"/>
    <property type="project" value="InterPro"/>
</dbReference>
<proteinExistence type="predicted"/>
<reference evidence="2 3" key="1">
    <citation type="submission" date="2014-02" db="EMBL/GenBank/DDBJ databases">
        <title>Draft genome sequence of Lysinibacillus massiliensis CCUG 49529.</title>
        <authorList>
            <person name="Zhang F."/>
            <person name="Wang G."/>
            <person name="Zhang L."/>
        </authorList>
    </citation>
    <scope>NUCLEOTIDE SEQUENCE [LARGE SCALE GENOMIC DNA]</scope>
    <source>
        <strain evidence="2 3">CCUG 49529</strain>
    </source>
</reference>
<dbReference type="GO" id="GO:0008800">
    <property type="term" value="F:beta-lactamase activity"/>
    <property type="evidence" value="ECO:0007669"/>
    <property type="project" value="InterPro"/>
</dbReference>
<dbReference type="InterPro" id="IPR000871">
    <property type="entry name" value="Beta-lactam_class-A"/>
</dbReference>
<feature type="domain" description="Beta-lactamase class A catalytic" evidence="1">
    <location>
        <begin position="33"/>
        <end position="228"/>
    </location>
</feature>
<dbReference type="Pfam" id="PF13354">
    <property type="entry name" value="Beta-lactamase2"/>
    <property type="match status" value="1"/>
</dbReference>
<dbReference type="eggNOG" id="COG2367">
    <property type="taxonomic scope" value="Bacteria"/>
</dbReference>
<dbReference type="RefSeq" id="WP_036176906.1">
    <property type="nucleotide sequence ID" value="NZ_AVCZ01000019.1"/>
</dbReference>
<dbReference type="OrthoDB" id="9775096at2"/>
<keyword evidence="3" id="KW-1185">Reference proteome</keyword>
<dbReference type="PANTHER" id="PTHR35333">
    <property type="entry name" value="BETA-LACTAMASE"/>
    <property type="match status" value="1"/>
</dbReference>
<dbReference type="EMBL" id="JPVQ01000019">
    <property type="protein sequence ID" value="KGR90461.1"/>
    <property type="molecule type" value="Genomic_DNA"/>
</dbReference>
<dbReference type="Proteomes" id="UP000030595">
    <property type="component" value="Unassembled WGS sequence"/>
</dbReference>
<comment type="caution">
    <text evidence="2">The sequence shown here is derived from an EMBL/GenBank/DDBJ whole genome shotgun (WGS) entry which is preliminary data.</text>
</comment>
<dbReference type="GO" id="GO:0046677">
    <property type="term" value="P:response to antibiotic"/>
    <property type="evidence" value="ECO:0007669"/>
    <property type="project" value="InterPro"/>
</dbReference>
<dbReference type="AlphaFoldDB" id="A0A0A3J0I7"/>
<dbReference type="SUPFAM" id="SSF56601">
    <property type="entry name" value="beta-lactamase/transpeptidase-like"/>
    <property type="match status" value="1"/>
</dbReference>
<dbReference type="Gene3D" id="3.40.710.10">
    <property type="entry name" value="DD-peptidase/beta-lactamase superfamily"/>
    <property type="match status" value="1"/>
</dbReference>
<dbReference type="InterPro" id="IPR012338">
    <property type="entry name" value="Beta-lactam/transpept-like"/>
</dbReference>
<evidence type="ECO:0000313" key="3">
    <source>
        <dbReference type="Proteomes" id="UP000030595"/>
    </source>
</evidence>
<dbReference type="InterPro" id="IPR045155">
    <property type="entry name" value="Beta-lactam_cat"/>
</dbReference>
<sequence length="263" mass="30464">MKEELERLIDSVDYNIHLFIKRAKAEDFIFAKQLDEVVSSASLIKVPILIAVLELIERQNISLQMEVEIKQNHKVEYSVLTEQDSDKSTLYELLVWMIITSDNTATNVLIDFLGMEECNAFFKKIGLTRTKLQRKMMDFDSLQKGVDNVTTARDMANLFTRIYKQDLLPLQFSQLALDILSRQRINDGLKRYIIENVKIAHKTGNLDTVSHDVGIVFHEKLDYIIGIMITDINDAEEAKKCIGLISKIVFQYFERIERGEHFL</sequence>
<accession>A0A0A3J0I7</accession>
<organism evidence="2 3">
    <name type="scientific">Ureibacillus massiliensis 4400831 = CIP 108448 = CCUG 49529</name>
    <dbReference type="NCBI Taxonomy" id="1211035"/>
    <lineage>
        <taxon>Bacteria</taxon>
        <taxon>Bacillati</taxon>
        <taxon>Bacillota</taxon>
        <taxon>Bacilli</taxon>
        <taxon>Bacillales</taxon>
        <taxon>Caryophanaceae</taxon>
        <taxon>Ureibacillus</taxon>
    </lineage>
</organism>
<gene>
    <name evidence="2" type="ORF">CD30_11660</name>
</gene>
<name>A0A0A3J0I7_9BACL</name>